<dbReference type="AlphaFoldDB" id="A0A0G0HJK8"/>
<dbReference type="GO" id="GO:0005886">
    <property type="term" value="C:plasma membrane"/>
    <property type="evidence" value="ECO:0007669"/>
    <property type="project" value="TreeGrafter"/>
</dbReference>
<dbReference type="FunFam" id="3.40.50.300:FF:000398">
    <property type="entry name" value="Type IV pilus assembly ATPase PilB"/>
    <property type="match status" value="1"/>
</dbReference>
<evidence type="ECO:0000313" key="7">
    <source>
        <dbReference type="Proteomes" id="UP000034471"/>
    </source>
</evidence>
<dbReference type="SUPFAM" id="SSF52540">
    <property type="entry name" value="P-loop containing nucleoside triphosphate hydrolases"/>
    <property type="match status" value="1"/>
</dbReference>
<dbReference type="GO" id="GO:0005524">
    <property type="term" value="F:ATP binding"/>
    <property type="evidence" value="ECO:0007669"/>
    <property type="project" value="UniProtKB-KW"/>
</dbReference>
<dbReference type="Gene3D" id="3.30.450.90">
    <property type="match status" value="1"/>
</dbReference>
<evidence type="ECO:0000259" key="5">
    <source>
        <dbReference type="Pfam" id="PF05157"/>
    </source>
</evidence>
<evidence type="ECO:0000256" key="2">
    <source>
        <dbReference type="ARBA" id="ARBA00022741"/>
    </source>
</evidence>
<dbReference type="PATRIC" id="fig|1618481.3.peg.158"/>
<comment type="caution">
    <text evidence="6">The sequence shown here is derived from an EMBL/GenBank/DDBJ whole genome shotgun (WGS) entry which is preliminary data.</text>
</comment>
<dbReference type="InterPro" id="IPR027417">
    <property type="entry name" value="P-loop_NTPase"/>
</dbReference>
<dbReference type="EMBL" id="LBTJ01000004">
    <property type="protein sequence ID" value="KKQ38760.1"/>
    <property type="molecule type" value="Genomic_DNA"/>
</dbReference>
<dbReference type="STRING" id="1618481.US54_C0004G0019"/>
<dbReference type="PANTHER" id="PTHR30258:SF1">
    <property type="entry name" value="PROTEIN TRANSPORT PROTEIN HOFB HOMOLOG"/>
    <property type="match status" value="1"/>
</dbReference>
<keyword evidence="2" id="KW-0547">Nucleotide-binding</keyword>
<reference evidence="6 7" key="1">
    <citation type="journal article" date="2015" name="Nature">
        <title>rRNA introns, odd ribosomes, and small enigmatic genomes across a large radiation of phyla.</title>
        <authorList>
            <person name="Brown C.T."/>
            <person name="Hug L.A."/>
            <person name="Thomas B.C."/>
            <person name="Sharon I."/>
            <person name="Castelle C.J."/>
            <person name="Singh A."/>
            <person name="Wilkins M.J."/>
            <person name="Williams K.H."/>
            <person name="Banfield J.F."/>
        </authorList>
    </citation>
    <scope>NUCLEOTIDE SEQUENCE [LARGE SCALE GENOMIC DNA]</scope>
</reference>
<evidence type="ECO:0000259" key="4">
    <source>
        <dbReference type="Pfam" id="PF00437"/>
    </source>
</evidence>
<feature type="domain" description="Bacterial type II secretion system protein E" evidence="4">
    <location>
        <begin position="179"/>
        <end position="567"/>
    </location>
</feature>
<organism evidence="6 7">
    <name type="scientific">Candidatus Roizmanbacteria bacterium GW2011_GWA2_37_7</name>
    <dbReference type="NCBI Taxonomy" id="1618481"/>
    <lineage>
        <taxon>Bacteria</taxon>
        <taxon>Candidatus Roizmaniibacteriota</taxon>
    </lineage>
</organism>
<dbReference type="PANTHER" id="PTHR30258">
    <property type="entry name" value="TYPE II SECRETION SYSTEM PROTEIN GSPE-RELATED"/>
    <property type="match status" value="1"/>
</dbReference>
<sequence>MGITPKQFLSKLVEKNIITEQLASQYEVDSLKRDIPIDQYLLQYTTISHEEIMQIKAVFLNVQYINIETTAVDPQALNFIPEAVAQRHSIMPFMYDDKEKRIYVASADPLNVSLQDFIEMKAGVKATLVLALQEDISKAISVGYSRNISPEVEEAIAQAEPQKKPEKQIGIQATIEFNNAPIAKIVNTILDFAMKSRASDVHIEPQELKSRVRYRIDGILQEKLSLPTSIHESLVSRIKILSEMKIDEKRIPQDGRFNYKNSDEEVDLRVSTLPTVNGEKIVMRLLRKTGGMPSLPDLGLEGSQLKLFENGIARSYGIVLVTGPTGSGKTTTLYSVLSKLNTKTVNIVTLEDPVEYQIEGINQVQINSKAGLTFATGLKSFLRQDPNIILVGEIRDKETTQLAIQAALTGHLVFSTLHTNDAATAIPRLTDLGGEPFLIASVLSVTMAQRIVRRVCDTCKEIFEPALEIQNTIREVLGPMLPKEYQNKPIQLARGKKCEDCNNSGYKGRIGIYEILKTSPIINELILKESPSQSIVAQAQKEGMVLMKQDGFLKALKGITTLEEVIRVTEAA</sequence>
<dbReference type="InterPro" id="IPR037257">
    <property type="entry name" value="T2SS_E_N_sf"/>
</dbReference>
<feature type="domain" description="Type II secretion system protein GspE N-terminal" evidence="5">
    <location>
        <begin position="60"/>
        <end position="141"/>
    </location>
</feature>
<evidence type="ECO:0000256" key="3">
    <source>
        <dbReference type="ARBA" id="ARBA00022840"/>
    </source>
</evidence>
<evidence type="ECO:0000256" key="1">
    <source>
        <dbReference type="ARBA" id="ARBA00006611"/>
    </source>
</evidence>
<accession>A0A0G0HJK8</accession>
<protein>
    <submittedName>
        <fullName evidence="6">General secretory pathway protein E</fullName>
    </submittedName>
</protein>
<gene>
    <name evidence="6" type="ORF">US54_C0004G0019</name>
</gene>
<dbReference type="GO" id="GO:0016887">
    <property type="term" value="F:ATP hydrolysis activity"/>
    <property type="evidence" value="ECO:0007669"/>
    <property type="project" value="TreeGrafter"/>
</dbReference>
<dbReference type="FunFam" id="3.30.450.90:FF:000001">
    <property type="entry name" value="Type II secretion system ATPase GspE"/>
    <property type="match status" value="1"/>
</dbReference>
<dbReference type="InterPro" id="IPR001482">
    <property type="entry name" value="T2SS/T4SS_dom"/>
</dbReference>
<proteinExistence type="inferred from homology"/>
<dbReference type="InterPro" id="IPR007831">
    <property type="entry name" value="T2SS_GspE_N"/>
</dbReference>
<dbReference type="Proteomes" id="UP000034471">
    <property type="component" value="Unassembled WGS sequence"/>
</dbReference>
<comment type="similarity">
    <text evidence="1">Belongs to the GSP E family.</text>
</comment>
<evidence type="ECO:0000313" key="6">
    <source>
        <dbReference type="EMBL" id="KKQ38760.1"/>
    </source>
</evidence>
<keyword evidence="3" id="KW-0067">ATP-binding</keyword>
<dbReference type="Gene3D" id="3.40.50.300">
    <property type="entry name" value="P-loop containing nucleotide triphosphate hydrolases"/>
    <property type="match status" value="1"/>
</dbReference>
<dbReference type="SUPFAM" id="SSF160246">
    <property type="entry name" value="EspE N-terminal domain-like"/>
    <property type="match status" value="1"/>
</dbReference>
<dbReference type="Pfam" id="PF00437">
    <property type="entry name" value="T2SSE"/>
    <property type="match status" value="1"/>
</dbReference>
<name>A0A0G0HJK8_9BACT</name>
<dbReference type="Pfam" id="PF05157">
    <property type="entry name" value="MshEN"/>
    <property type="match status" value="1"/>
</dbReference>
<dbReference type="CDD" id="cd01129">
    <property type="entry name" value="PulE-GspE-like"/>
    <property type="match status" value="1"/>
</dbReference>
<dbReference type="Gene3D" id="3.30.300.160">
    <property type="entry name" value="Type II secretion system, protein E, N-terminal domain"/>
    <property type="match status" value="1"/>
</dbReference>